<dbReference type="EMBL" id="PEDL01000036">
    <property type="protein sequence ID" value="PHV69286.1"/>
    <property type="molecule type" value="Genomic_DNA"/>
</dbReference>
<organism evidence="1 2">
    <name type="scientific">Sporanaerobium hydrogeniformans</name>
    <dbReference type="NCBI Taxonomy" id="3072179"/>
    <lineage>
        <taxon>Bacteria</taxon>
        <taxon>Bacillati</taxon>
        <taxon>Bacillota</taxon>
        <taxon>Clostridia</taxon>
        <taxon>Lachnospirales</taxon>
        <taxon>Lachnospiraceae</taxon>
        <taxon>Sporanaerobium</taxon>
    </lineage>
</organism>
<proteinExistence type="predicted"/>
<sequence>MFGLKKQLIKSFIKLNVIENKPNFLKIHINKLQDIAPEYRVYEKQIIEAIKLLKGIENVQVDFNNSVVSISYDGEKVKPQTIFYWLQAILDVGLDNFELIEQYVEKDMDKVKTYLWPILESKVQQYNRYKG</sequence>
<accession>A0AC61D6E4</accession>
<reference evidence="1" key="1">
    <citation type="submission" date="2017-10" db="EMBL/GenBank/DDBJ databases">
        <title>Genome sequence of cellulolytic Lachnospiraceae bacterium XHS1971 isolated from hotspring sediment.</title>
        <authorList>
            <person name="Vasudevan G."/>
            <person name="Joshi A.J."/>
            <person name="Hivarkar S."/>
            <person name="Lanjekar V.B."/>
            <person name="Dhakephalkar P.K."/>
            <person name="Dagar S."/>
        </authorList>
    </citation>
    <scope>NUCLEOTIDE SEQUENCE</scope>
    <source>
        <strain evidence="1">XHS1971</strain>
    </source>
</reference>
<dbReference type="Proteomes" id="UP000224460">
    <property type="component" value="Unassembled WGS sequence"/>
</dbReference>
<keyword evidence="2" id="KW-1185">Reference proteome</keyword>
<name>A0AC61D6E4_9FIRM</name>
<evidence type="ECO:0000313" key="1">
    <source>
        <dbReference type="EMBL" id="PHV69286.1"/>
    </source>
</evidence>
<gene>
    <name evidence="1" type="ORF">CS063_16660</name>
</gene>
<protein>
    <submittedName>
        <fullName evidence="1">Uncharacterized protein</fullName>
    </submittedName>
</protein>
<comment type="caution">
    <text evidence="1">The sequence shown here is derived from an EMBL/GenBank/DDBJ whole genome shotgun (WGS) entry which is preliminary data.</text>
</comment>
<evidence type="ECO:0000313" key="2">
    <source>
        <dbReference type="Proteomes" id="UP000224460"/>
    </source>
</evidence>